<feature type="non-terminal residue" evidence="2">
    <location>
        <position position="215"/>
    </location>
</feature>
<dbReference type="EC" id="3.4.21.92" evidence="2"/>
<proteinExistence type="predicted"/>
<protein>
    <submittedName>
        <fullName evidence="2">ATP-dependent Clp protease proteolytic subunit</fullName>
        <ecNumber evidence="2">3.4.21.92</ecNumber>
    </submittedName>
</protein>
<dbReference type="GO" id="GO:0004252">
    <property type="term" value="F:serine-type endopeptidase activity"/>
    <property type="evidence" value="ECO:0007669"/>
    <property type="project" value="UniProtKB-EC"/>
</dbReference>
<feature type="compositionally biased region" description="Basic residues" evidence="1">
    <location>
        <begin position="159"/>
        <end position="170"/>
    </location>
</feature>
<feature type="non-terminal residue" evidence="2">
    <location>
        <position position="1"/>
    </location>
</feature>
<dbReference type="EMBL" id="CADCVV010000075">
    <property type="protein sequence ID" value="CAA9496230.1"/>
    <property type="molecule type" value="Genomic_DNA"/>
</dbReference>
<organism evidence="2">
    <name type="scientific">uncultured Solirubrobacterales bacterium</name>
    <dbReference type="NCBI Taxonomy" id="768556"/>
    <lineage>
        <taxon>Bacteria</taxon>
        <taxon>Bacillati</taxon>
        <taxon>Actinomycetota</taxon>
        <taxon>Thermoleophilia</taxon>
        <taxon>Solirubrobacterales</taxon>
        <taxon>environmental samples</taxon>
    </lineage>
</organism>
<feature type="compositionally biased region" description="Basic residues" evidence="1">
    <location>
        <begin position="132"/>
        <end position="152"/>
    </location>
</feature>
<accession>A0A6J4SKM3</accession>
<feature type="region of interest" description="Disordered" evidence="1">
    <location>
        <begin position="1"/>
        <end position="58"/>
    </location>
</feature>
<reference evidence="2" key="1">
    <citation type="submission" date="2020-02" db="EMBL/GenBank/DDBJ databases">
        <authorList>
            <person name="Meier V. D."/>
        </authorList>
    </citation>
    <scope>NUCLEOTIDE SEQUENCE</scope>
    <source>
        <strain evidence="2">AVDCRST_MAG17</strain>
    </source>
</reference>
<dbReference type="AlphaFoldDB" id="A0A6J4SKM3"/>
<dbReference type="GO" id="GO:0006508">
    <property type="term" value="P:proteolysis"/>
    <property type="evidence" value="ECO:0007669"/>
    <property type="project" value="UniProtKB-KW"/>
</dbReference>
<evidence type="ECO:0000256" key="1">
    <source>
        <dbReference type="SAM" id="MobiDB-lite"/>
    </source>
</evidence>
<keyword evidence="2" id="KW-0645">Protease</keyword>
<feature type="region of interest" description="Disordered" evidence="1">
    <location>
        <begin position="101"/>
        <end position="215"/>
    </location>
</feature>
<sequence>APRTHGRRAERSRRALLRHLLPTVERANRVHRHSDRRSGREPGRRAASPPPVRRRGQGRLALHQLAGRVRLRRPRDLRHDAVSAARRQHDLLRRGHVDGFAAAGRRGGGQAPRATERANADPSALQWVRGAGQRHRDPRPRGARAARARRRDLRTPHRTDRRARPRRHGARPLLHVRAGAGVRAGRSRSRDARADAPAVRISRQRQRRDPGRSRV</sequence>
<keyword evidence="2" id="KW-0378">Hydrolase</keyword>
<evidence type="ECO:0000313" key="2">
    <source>
        <dbReference type="EMBL" id="CAA9496230.1"/>
    </source>
</evidence>
<name>A0A6J4SKM3_9ACTN</name>
<gene>
    <name evidence="2" type="ORF">AVDCRST_MAG17-1007</name>
</gene>
<feature type="compositionally biased region" description="Low complexity" evidence="1">
    <location>
        <begin position="171"/>
        <end position="184"/>
    </location>
</feature>